<dbReference type="Proteomes" id="UP000067625">
    <property type="component" value="Chromosome"/>
</dbReference>
<feature type="transmembrane region" description="Helical" evidence="1">
    <location>
        <begin position="121"/>
        <end position="140"/>
    </location>
</feature>
<dbReference type="OrthoDB" id="8590912at2"/>
<dbReference type="STRING" id="1441095.AM592_06045"/>
<proteinExistence type="predicted"/>
<organism evidence="2 3">
    <name type="scientific">Bacillus gobiensis</name>
    <dbReference type="NCBI Taxonomy" id="1441095"/>
    <lineage>
        <taxon>Bacteria</taxon>
        <taxon>Bacillati</taxon>
        <taxon>Bacillota</taxon>
        <taxon>Bacilli</taxon>
        <taxon>Bacillales</taxon>
        <taxon>Bacillaceae</taxon>
        <taxon>Bacillus</taxon>
    </lineage>
</organism>
<dbReference type="EMBL" id="CP012600">
    <property type="protein sequence ID" value="ALC81205.1"/>
    <property type="molecule type" value="Genomic_DNA"/>
</dbReference>
<keyword evidence="1" id="KW-1133">Transmembrane helix</keyword>
<keyword evidence="1" id="KW-0812">Transmembrane</keyword>
<gene>
    <name evidence="2" type="ORF">AM592_06045</name>
</gene>
<feature type="transmembrane region" description="Helical" evidence="1">
    <location>
        <begin position="82"/>
        <end position="100"/>
    </location>
</feature>
<dbReference type="Pfam" id="PF13160">
    <property type="entry name" value="DUF3995"/>
    <property type="match status" value="1"/>
</dbReference>
<dbReference type="AlphaFoldDB" id="A0A0M4FSZ6"/>
<name>A0A0M4FSZ6_9BACI</name>
<evidence type="ECO:0000313" key="3">
    <source>
        <dbReference type="Proteomes" id="UP000067625"/>
    </source>
</evidence>
<accession>A0A0M4FSZ6</accession>
<sequence length="141" mass="15940">MTLFLIFSSAVILIFISLLHVYWAFGGRWGTSATFPVKEDGASTEIVPPTLLTLIVAFFILFFSIILLAQSGYLPFYHADTLTKWGSVLIASIFTLRAIGDFNYVGIFKRFKGTHFSKYDTWMYIPLFLYLAISFVVAVIV</sequence>
<feature type="transmembrane region" description="Helical" evidence="1">
    <location>
        <begin position="46"/>
        <end position="70"/>
    </location>
</feature>
<reference evidence="2 3" key="2">
    <citation type="journal article" date="2016" name="Int. J. Syst. Evol. Microbiol.">
        <title>Bacillus gobiensis sp. nov., isolated from a soil sample.</title>
        <authorList>
            <person name="Liu B."/>
            <person name="Liu G.H."/>
            <person name="Cetin S."/>
            <person name="Schumann P."/>
            <person name="Pan Z.Z."/>
            <person name="Chen Q.Q."/>
        </authorList>
    </citation>
    <scope>NUCLEOTIDE SEQUENCE [LARGE SCALE GENOMIC DNA]</scope>
    <source>
        <strain evidence="2 3">FJAT-4402</strain>
    </source>
</reference>
<dbReference type="InterPro" id="IPR025058">
    <property type="entry name" value="DUF3995"/>
</dbReference>
<keyword evidence="1" id="KW-0472">Membrane</keyword>
<dbReference type="PATRIC" id="fig|1441095.3.peg.1323"/>
<evidence type="ECO:0008006" key="4">
    <source>
        <dbReference type="Google" id="ProtNLM"/>
    </source>
</evidence>
<feature type="transmembrane region" description="Helical" evidence="1">
    <location>
        <begin position="6"/>
        <end position="25"/>
    </location>
</feature>
<protein>
    <recommendedName>
        <fullName evidence="4">DUF3995 domain-containing protein</fullName>
    </recommendedName>
</protein>
<reference evidence="3" key="1">
    <citation type="submission" date="2015-08" db="EMBL/GenBank/DDBJ databases">
        <title>Genome sequencing project for genomic taxonomy and phylogenomics of Bacillus-like bacteria.</title>
        <authorList>
            <person name="Liu B."/>
            <person name="Wang J."/>
            <person name="Zhu Y."/>
            <person name="Liu G."/>
            <person name="Chen Q."/>
            <person name="Chen Z."/>
            <person name="Lan J."/>
            <person name="Che J."/>
            <person name="Ge C."/>
            <person name="Shi H."/>
            <person name="Pan Z."/>
            <person name="Liu X."/>
        </authorList>
    </citation>
    <scope>NUCLEOTIDE SEQUENCE [LARGE SCALE GENOMIC DNA]</scope>
    <source>
        <strain evidence="3">FJAT-4402</strain>
    </source>
</reference>
<evidence type="ECO:0000256" key="1">
    <source>
        <dbReference type="SAM" id="Phobius"/>
    </source>
</evidence>
<dbReference type="RefSeq" id="WP_053602955.1">
    <property type="nucleotide sequence ID" value="NZ_CP012600.1"/>
</dbReference>
<evidence type="ECO:0000313" key="2">
    <source>
        <dbReference type="EMBL" id="ALC81205.1"/>
    </source>
</evidence>
<keyword evidence="3" id="KW-1185">Reference proteome</keyword>